<feature type="coiled-coil region" evidence="5">
    <location>
        <begin position="64"/>
        <end position="141"/>
    </location>
</feature>
<feature type="coiled-coil region" evidence="5">
    <location>
        <begin position="1326"/>
        <end position="1478"/>
    </location>
</feature>
<comment type="subcellular location">
    <subcellularLocation>
        <location evidence="1">Cytoplasm</location>
        <location evidence="1">Cytoskeleton</location>
        <location evidence="1">Microtubule organizing center</location>
        <location evidence="1">Centrosome</location>
    </subcellularLocation>
</comment>
<evidence type="ECO:0008006" key="9">
    <source>
        <dbReference type="Google" id="ProtNLM"/>
    </source>
</evidence>
<keyword evidence="8" id="KW-1185">Reference proteome</keyword>
<evidence type="ECO:0000313" key="8">
    <source>
        <dbReference type="Proteomes" id="UP000242450"/>
    </source>
</evidence>
<feature type="region of interest" description="Disordered" evidence="6">
    <location>
        <begin position="1479"/>
        <end position="1529"/>
    </location>
</feature>
<evidence type="ECO:0000256" key="4">
    <source>
        <dbReference type="ARBA" id="ARBA00023212"/>
    </source>
</evidence>
<accession>A0A212CJH9</accession>
<feature type="coiled-coil region" evidence="5">
    <location>
        <begin position="1218"/>
        <end position="1285"/>
    </location>
</feature>
<dbReference type="GO" id="GO:0005813">
    <property type="term" value="C:centrosome"/>
    <property type="evidence" value="ECO:0007669"/>
    <property type="project" value="UniProtKB-SubCell"/>
</dbReference>
<dbReference type="OrthoDB" id="2020852at2759"/>
<dbReference type="EMBL" id="MKHE01000019">
    <property type="protein sequence ID" value="OWK06032.1"/>
    <property type="molecule type" value="Genomic_DNA"/>
</dbReference>
<sequence>MVSGLLIGGWGGLGLRRLRVLTWCQGRSPAPTLCLLFQLERLRASYEELQAQSREEIQCLGAQLESARSSRQELSELREQLLARASHVEELELLKRDLEQQQQQERSRHESELEQLRLYFEEKLREAEQSYQEDLTLLQRRLQEGRDDSLLEAMGTRLLQDSFSLNSPSACLEETSEEERDHLDGLSLQREQLEPGTVMSPGQSSSGGPFLGTQTRGAAVELSREPLQCAQSMALELETEVPAGDLGLETTHSAQLMLLPVELKEEIDLLKVENRNLQEKLQREICLKEGLEKMKQNLVEAHQEELKSAEERIELMKQELREREAEWKVTSEDLRRGAEERLTKMLLDLREQVECEKRSMMNRFELRESEMRQLQDQQAAQILDLEGSLVEQQGRLRQLELGLTGDESPRCSQCGRELGCGPAPGAQDQELAMLHLKEDCALQLKFVTGDAGLQPELLWLRGPFPVGSWLVVVPREEGEQAGSGWGGPFPGSGLPCGALVATRLLCVHLACCLRFLEERRAITEKLAAEQDAFLRDAQEQHARELRLLQEGHQQHILSLTAELETRRQAEMDALRSSFERERWALAEAREAESQMKHAAEVSVLEARHASQLDALRLQYLSELQAVQGRHRRALELLRLDLEERLQREDVAHHRLLTQALELLELRCAEEPQSAEDSLRGHGCVEPPEGLRALWLHGARKQEPEAQCSAPQAGQEEQLERKPEASLEQQVALLQLKDQILSLNREIEERHSELEKLQQRRERENQEGTTLIEMLKADVDLSHGERRALQDTLRRLLGLFGETLQTAIALKSRIGERLEEARQIHSRFEKEFSCKSEETAQLVRKHQELLEQLEAESTAKAQLALELHKAEGIIEGFKEEKVGLQEALGQKEASERGLVGELEGLRQQLQRAVRRQAELREEKAELCSQTEALAVDAREREAGHGLWQAGWGGGSSLPPALAWRVRAGLCGVSDTSDLLCLLDAHPERLPALCSASSALRREVELLTQEQSEARRQADKDRAALLSQMRFLEAELEEQLSHQQACAQQAEELAALRQQIDSLDQHLRRQRQFMDEQAVEREREREDFQQEIQRLEEQLRQAARPRSPGLRDSHVELLEEKLREKSDGLNELILKKELVDRQVLIQGEEIKRLEETNASTTRKLLQLQEELETQRRAVRALQQDKEALQEQQMKNLLQVSALQSRRDEGKCPVPPEGGCLDHAEAQLEAMQEALRQQEAEVVCNRSSEVEELKSIIETLRENQARLQKDNAEEIEQLHEVIEKLQRELPLRGPETPKARDGGAMSLQSELLGLPAEGAEAPAMLAGELHAALEAKEALSQRLAEQERQHSQALEALQQRLQAAEEAATRQLAELGPEDLASQIHEFEAALRAREAKIAERDLEIEALRRQKSTHSAELEAILAAVARFRHALEQQLLAATGEPPELQRLREQCVCLSHQLQALNQRFLKCQKELDERQARGEGCSQGWVPGGEEASRSEELQQDVDGRQLAQARDSRGSDPQGLVKDDLQPAKVLPTLTRARPSQQDSVISVLTVCQQQLESELLLVKKEMRLRAEDGGRASGVVKVLGDICWGGA</sequence>
<feature type="region of interest" description="Disordered" evidence="6">
    <location>
        <begin position="701"/>
        <end position="723"/>
    </location>
</feature>
<evidence type="ECO:0000256" key="3">
    <source>
        <dbReference type="ARBA" id="ARBA00023054"/>
    </source>
</evidence>
<name>A0A212CJH9_CEREH</name>
<evidence type="ECO:0000256" key="6">
    <source>
        <dbReference type="SAM" id="MobiDB-lite"/>
    </source>
</evidence>
<dbReference type="PANTHER" id="PTHR44981:SF3">
    <property type="entry name" value="PERICENTRIN"/>
    <property type="match status" value="1"/>
</dbReference>
<reference evidence="7 8" key="1">
    <citation type="journal article" date="2018" name="Mol. Genet. Genomics">
        <title>The red deer Cervus elaphus genome CerEla1.0: sequencing, annotating, genes, and chromosomes.</title>
        <authorList>
            <person name="Bana N.A."/>
            <person name="Nyiri A."/>
            <person name="Nagy J."/>
            <person name="Frank K."/>
            <person name="Nagy T."/>
            <person name="Steger V."/>
            <person name="Schiller M."/>
            <person name="Lakatos P."/>
            <person name="Sugar L."/>
            <person name="Horn P."/>
            <person name="Barta E."/>
            <person name="Orosz L."/>
        </authorList>
    </citation>
    <scope>NUCLEOTIDE SEQUENCE [LARGE SCALE GENOMIC DNA]</scope>
    <source>
        <strain evidence="7">Hungarian</strain>
    </source>
</reference>
<gene>
    <name evidence="7" type="ORF">Celaphus_00012826</name>
</gene>
<feature type="coiled-coil region" evidence="5">
    <location>
        <begin position="267"/>
        <end position="326"/>
    </location>
</feature>
<dbReference type="PANTHER" id="PTHR44981">
    <property type="entry name" value="PERICENTRIN-LIKE PROTEIN, ISOFORM F"/>
    <property type="match status" value="1"/>
</dbReference>
<keyword evidence="2" id="KW-0963">Cytoplasm</keyword>
<dbReference type="GO" id="GO:0060090">
    <property type="term" value="F:molecular adaptor activity"/>
    <property type="evidence" value="ECO:0007669"/>
    <property type="project" value="InterPro"/>
</dbReference>
<evidence type="ECO:0000256" key="1">
    <source>
        <dbReference type="ARBA" id="ARBA00004300"/>
    </source>
</evidence>
<feature type="coiled-coil region" evidence="5">
    <location>
        <begin position="732"/>
        <end position="773"/>
    </location>
</feature>
<evidence type="ECO:0000313" key="7">
    <source>
        <dbReference type="EMBL" id="OWK06032.1"/>
    </source>
</evidence>
<feature type="coiled-coil region" evidence="5">
    <location>
        <begin position="995"/>
        <end position="1189"/>
    </location>
</feature>
<proteinExistence type="predicted"/>
<keyword evidence="3 5" id="KW-0175">Coiled coil</keyword>
<keyword evidence="4" id="KW-0206">Cytoskeleton</keyword>
<dbReference type="Proteomes" id="UP000242450">
    <property type="component" value="Chromosome 19"/>
</dbReference>
<protein>
    <recommendedName>
        <fullName evidence="9">Pericentrin/AKAP-450 centrosomal targeting domain-containing protein</fullName>
    </recommendedName>
</protein>
<dbReference type="GO" id="GO:0007165">
    <property type="term" value="P:signal transduction"/>
    <property type="evidence" value="ECO:0007669"/>
    <property type="project" value="InterPro"/>
</dbReference>
<evidence type="ECO:0000256" key="5">
    <source>
        <dbReference type="SAM" id="Coils"/>
    </source>
</evidence>
<feature type="coiled-coil region" evidence="5">
    <location>
        <begin position="835"/>
        <end position="928"/>
    </location>
</feature>
<organism evidence="7 8">
    <name type="scientific">Cervus elaphus hippelaphus</name>
    <name type="common">European red deer</name>
    <dbReference type="NCBI Taxonomy" id="46360"/>
    <lineage>
        <taxon>Eukaryota</taxon>
        <taxon>Metazoa</taxon>
        <taxon>Chordata</taxon>
        <taxon>Craniata</taxon>
        <taxon>Vertebrata</taxon>
        <taxon>Euteleostomi</taxon>
        <taxon>Mammalia</taxon>
        <taxon>Eutheria</taxon>
        <taxon>Laurasiatheria</taxon>
        <taxon>Artiodactyla</taxon>
        <taxon>Ruminantia</taxon>
        <taxon>Pecora</taxon>
        <taxon>Cervidae</taxon>
        <taxon>Cervinae</taxon>
        <taxon>Cervus</taxon>
    </lineage>
</organism>
<dbReference type="InterPro" id="IPR028745">
    <property type="entry name" value="AKAP9/Pericentrin"/>
</dbReference>
<evidence type="ECO:0000256" key="2">
    <source>
        <dbReference type="ARBA" id="ARBA00022490"/>
    </source>
</evidence>
<comment type="caution">
    <text evidence="7">The sequence shown here is derived from an EMBL/GenBank/DDBJ whole genome shotgun (WGS) entry which is preliminary data.</text>
</comment>